<feature type="domain" description="ABC transporter" evidence="4">
    <location>
        <begin position="5"/>
        <end position="245"/>
    </location>
</feature>
<organism evidence="5 6">
    <name type="scientific">Micromonospora coriariae</name>
    <dbReference type="NCBI Taxonomy" id="285665"/>
    <lineage>
        <taxon>Bacteria</taxon>
        <taxon>Bacillati</taxon>
        <taxon>Actinomycetota</taxon>
        <taxon>Actinomycetes</taxon>
        <taxon>Micromonosporales</taxon>
        <taxon>Micromonosporaceae</taxon>
        <taxon>Micromonospora</taxon>
    </lineage>
</organism>
<reference evidence="6" key="1">
    <citation type="submission" date="2016-06" db="EMBL/GenBank/DDBJ databases">
        <authorList>
            <person name="Varghese N."/>
            <person name="Submissions Spin"/>
        </authorList>
    </citation>
    <scope>NUCLEOTIDE SEQUENCE [LARGE SCALE GENOMIC DNA]</scope>
    <source>
        <strain evidence="6">DSM 44875</strain>
    </source>
</reference>
<dbReference type="OrthoDB" id="8724465at2"/>
<proteinExistence type="predicted"/>
<dbReference type="Gene3D" id="3.40.50.300">
    <property type="entry name" value="P-loop containing nucleotide triphosphate hydrolases"/>
    <property type="match status" value="1"/>
</dbReference>
<dbReference type="GO" id="GO:0015808">
    <property type="term" value="P:L-alanine transport"/>
    <property type="evidence" value="ECO:0007669"/>
    <property type="project" value="TreeGrafter"/>
</dbReference>
<name>A0A1C4Y727_9ACTN</name>
<evidence type="ECO:0000313" key="5">
    <source>
        <dbReference type="EMBL" id="SCF16538.1"/>
    </source>
</evidence>
<dbReference type="GO" id="GO:0005524">
    <property type="term" value="F:ATP binding"/>
    <property type="evidence" value="ECO:0007669"/>
    <property type="project" value="UniProtKB-KW"/>
</dbReference>
<keyword evidence="3 5" id="KW-0067">ATP-binding</keyword>
<accession>A0A1C4Y727</accession>
<dbReference type="EMBL" id="LT607412">
    <property type="protein sequence ID" value="SCF16538.1"/>
    <property type="molecule type" value="Genomic_DNA"/>
</dbReference>
<evidence type="ECO:0000256" key="1">
    <source>
        <dbReference type="ARBA" id="ARBA00022448"/>
    </source>
</evidence>
<dbReference type="GO" id="GO:0042941">
    <property type="term" value="P:D-alanine transmembrane transport"/>
    <property type="evidence" value="ECO:0007669"/>
    <property type="project" value="TreeGrafter"/>
</dbReference>
<dbReference type="Pfam" id="PF00005">
    <property type="entry name" value="ABC_tran"/>
    <property type="match status" value="1"/>
</dbReference>
<evidence type="ECO:0000256" key="2">
    <source>
        <dbReference type="ARBA" id="ARBA00022741"/>
    </source>
</evidence>
<dbReference type="GO" id="GO:0016887">
    <property type="term" value="F:ATP hydrolysis activity"/>
    <property type="evidence" value="ECO:0007669"/>
    <property type="project" value="InterPro"/>
</dbReference>
<keyword evidence="1" id="KW-0813">Transport</keyword>
<keyword evidence="6" id="KW-1185">Reference proteome</keyword>
<dbReference type="InterPro" id="IPR051120">
    <property type="entry name" value="ABC_AA/LPS_Transport"/>
</dbReference>
<sequence length="247" mass="26366">MTGLLSAQDVSVRYGSLAALAGVDLCIHDGQRHALIGPNGAGKTTLLDVIGGSTRPHRGTVRFNGRDVSRLGPAARARRGINRIHQRPAVFPTLTATENVVVAALPRVDRRRGWWPGGHRRAAQHRAGPLLDQMGLADVAAVQAGHLAHGQRRQLEIAMALAGRPRLLLLDEPAAGLSATEVGRLIELLRALPRAVAVLLVEHRLDLVYALSDTVTVLRDGRTLAAGTPDEIRTSPLVRQAYADGVS</sequence>
<gene>
    <name evidence="5" type="ORF">GA0070607_6350</name>
</gene>
<dbReference type="RefSeq" id="WP_089021423.1">
    <property type="nucleotide sequence ID" value="NZ_LT607412.1"/>
</dbReference>
<dbReference type="GO" id="GO:1903805">
    <property type="term" value="P:L-valine import across plasma membrane"/>
    <property type="evidence" value="ECO:0007669"/>
    <property type="project" value="TreeGrafter"/>
</dbReference>
<dbReference type="GO" id="GO:0005304">
    <property type="term" value="F:L-valine transmembrane transporter activity"/>
    <property type="evidence" value="ECO:0007669"/>
    <property type="project" value="TreeGrafter"/>
</dbReference>
<evidence type="ECO:0000256" key="3">
    <source>
        <dbReference type="ARBA" id="ARBA00022840"/>
    </source>
</evidence>
<protein>
    <submittedName>
        <fullName evidence="5">Amino acid/amide ABC transporter ATP-binding protein 1, HAAT family</fullName>
    </submittedName>
</protein>
<dbReference type="GO" id="GO:0015188">
    <property type="term" value="F:L-isoleucine transmembrane transporter activity"/>
    <property type="evidence" value="ECO:0007669"/>
    <property type="project" value="TreeGrafter"/>
</dbReference>
<dbReference type="InterPro" id="IPR027417">
    <property type="entry name" value="P-loop_NTPase"/>
</dbReference>
<dbReference type="PANTHER" id="PTHR45772:SF7">
    <property type="entry name" value="AMINO ACID ABC TRANSPORTER ATP-BINDING PROTEIN"/>
    <property type="match status" value="1"/>
</dbReference>
<evidence type="ECO:0000313" key="6">
    <source>
        <dbReference type="Proteomes" id="UP000198243"/>
    </source>
</evidence>
<dbReference type="GO" id="GO:1903806">
    <property type="term" value="P:L-isoleucine import across plasma membrane"/>
    <property type="evidence" value="ECO:0007669"/>
    <property type="project" value="TreeGrafter"/>
</dbReference>
<dbReference type="InterPro" id="IPR003593">
    <property type="entry name" value="AAA+_ATPase"/>
</dbReference>
<dbReference type="GO" id="GO:0005886">
    <property type="term" value="C:plasma membrane"/>
    <property type="evidence" value="ECO:0007669"/>
    <property type="project" value="TreeGrafter"/>
</dbReference>
<dbReference type="CDD" id="cd03219">
    <property type="entry name" value="ABC_Mj1267_LivG_branched"/>
    <property type="match status" value="1"/>
</dbReference>
<dbReference type="Proteomes" id="UP000198243">
    <property type="component" value="Chromosome I"/>
</dbReference>
<keyword evidence="2" id="KW-0547">Nucleotide-binding</keyword>
<evidence type="ECO:0000259" key="4">
    <source>
        <dbReference type="PROSITE" id="PS50893"/>
    </source>
</evidence>
<dbReference type="PROSITE" id="PS50893">
    <property type="entry name" value="ABC_TRANSPORTER_2"/>
    <property type="match status" value="1"/>
</dbReference>
<dbReference type="PANTHER" id="PTHR45772">
    <property type="entry name" value="CONSERVED COMPONENT OF ABC TRANSPORTER FOR NATURAL AMINO ACIDS-RELATED"/>
    <property type="match status" value="1"/>
</dbReference>
<dbReference type="InterPro" id="IPR003439">
    <property type="entry name" value="ABC_transporter-like_ATP-bd"/>
</dbReference>
<dbReference type="SUPFAM" id="SSF52540">
    <property type="entry name" value="P-loop containing nucleoside triphosphate hydrolases"/>
    <property type="match status" value="1"/>
</dbReference>
<dbReference type="GO" id="GO:0015192">
    <property type="term" value="F:L-phenylalanine transmembrane transporter activity"/>
    <property type="evidence" value="ECO:0007669"/>
    <property type="project" value="TreeGrafter"/>
</dbReference>
<dbReference type="SMART" id="SM00382">
    <property type="entry name" value="AAA"/>
    <property type="match status" value="1"/>
</dbReference>
<dbReference type="AlphaFoldDB" id="A0A1C4Y727"/>